<reference evidence="1" key="1">
    <citation type="submission" date="2015-11" db="EMBL/GenBank/DDBJ databases">
        <title>De novo transcriptome assembly of four potential Pierce s Disease insect vectors from Arizona vineyards.</title>
        <authorList>
            <person name="Tassone E.E."/>
        </authorList>
    </citation>
    <scope>NUCLEOTIDE SEQUENCE</scope>
</reference>
<evidence type="ECO:0000313" key="1">
    <source>
        <dbReference type="EMBL" id="JAS58673.1"/>
    </source>
</evidence>
<gene>
    <name evidence="1" type="ORF">g.17542</name>
</gene>
<dbReference type="AlphaFoldDB" id="A0A1B6G8R9"/>
<sequence length="99" mass="11330">ICRLQPPALYVHLTVPVRPFISEIICRLQPPALYVHLTVPVRPFITENIFVDCSHSIVRPPQNTSKAINHRKYLSTAATRVVRPPYSTSKAIYHRKNIC</sequence>
<dbReference type="EMBL" id="GECZ01011096">
    <property type="protein sequence ID" value="JAS58673.1"/>
    <property type="molecule type" value="Transcribed_RNA"/>
</dbReference>
<organism evidence="1">
    <name type="scientific">Cuerna arida</name>
    <dbReference type="NCBI Taxonomy" id="1464854"/>
    <lineage>
        <taxon>Eukaryota</taxon>
        <taxon>Metazoa</taxon>
        <taxon>Ecdysozoa</taxon>
        <taxon>Arthropoda</taxon>
        <taxon>Hexapoda</taxon>
        <taxon>Insecta</taxon>
        <taxon>Pterygota</taxon>
        <taxon>Neoptera</taxon>
        <taxon>Paraneoptera</taxon>
        <taxon>Hemiptera</taxon>
        <taxon>Auchenorrhyncha</taxon>
        <taxon>Membracoidea</taxon>
        <taxon>Cicadellidae</taxon>
        <taxon>Cicadellinae</taxon>
        <taxon>Proconiini</taxon>
        <taxon>Cuerna</taxon>
    </lineage>
</organism>
<proteinExistence type="predicted"/>
<protein>
    <submittedName>
        <fullName evidence="1">Uncharacterized protein</fullName>
    </submittedName>
</protein>
<name>A0A1B6G8R9_9HEMI</name>
<feature type="non-terminal residue" evidence="1">
    <location>
        <position position="1"/>
    </location>
</feature>
<accession>A0A1B6G8R9</accession>